<dbReference type="EMBL" id="BIFT01000003">
    <property type="protein sequence ID" value="GCE32054.1"/>
    <property type="molecule type" value="Genomic_DNA"/>
</dbReference>
<keyword evidence="3" id="KW-1185">Reference proteome</keyword>
<accession>A0A402BL31</accession>
<sequence>MLPYAEDLAEQSAAYLEYKDEYTQEQPGEDEEDDAHKGDKDENYSDNNDQNTEHCEGRDKENELHDDRDEMGWFLGASCRKYACHVKPPDMGIPHGVYYTHVGELTCCALSRGGPNSARAHDTLFTLLV</sequence>
<evidence type="ECO:0000256" key="1">
    <source>
        <dbReference type="SAM" id="MobiDB-lite"/>
    </source>
</evidence>
<feature type="region of interest" description="Disordered" evidence="1">
    <location>
        <begin position="13"/>
        <end position="63"/>
    </location>
</feature>
<gene>
    <name evidence="2" type="ORF">KDA_75380</name>
</gene>
<dbReference type="AlphaFoldDB" id="A0A402BL31"/>
<protein>
    <submittedName>
        <fullName evidence="2">Uncharacterized protein</fullName>
    </submittedName>
</protein>
<organism evidence="2 3">
    <name type="scientific">Dictyobacter alpinus</name>
    <dbReference type="NCBI Taxonomy" id="2014873"/>
    <lineage>
        <taxon>Bacteria</taxon>
        <taxon>Bacillati</taxon>
        <taxon>Chloroflexota</taxon>
        <taxon>Ktedonobacteria</taxon>
        <taxon>Ktedonobacterales</taxon>
        <taxon>Dictyobacteraceae</taxon>
        <taxon>Dictyobacter</taxon>
    </lineage>
</organism>
<name>A0A402BL31_9CHLR</name>
<evidence type="ECO:0000313" key="3">
    <source>
        <dbReference type="Proteomes" id="UP000287171"/>
    </source>
</evidence>
<comment type="caution">
    <text evidence="2">The sequence shown here is derived from an EMBL/GenBank/DDBJ whole genome shotgun (WGS) entry which is preliminary data.</text>
</comment>
<evidence type="ECO:0000313" key="2">
    <source>
        <dbReference type="EMBL" id="GCE32054.1"/>
    </source>
</evidence>
<dbReference type="Proteomes" id="UP000287171">
    <property type="component" value="Unassembled WGS sequence"/>
</dbReference>
<feature type="compositionally biased region" description="Basic and acidic residues" evidence="1">
    <location>
        <begin position="34"/>
        <end position="43"/>
    </location>
</feature>
<feature type="compositionally biased region" description="Basic and acidic residues" evidence="1">
    <location>
        <begin position="51"/>
        <end position="63"/>
    </location>
</feature>
<proteinExistence type="predicted"/>
<reference evidence="3" key="1">
    <citation type="submission" date="2018-12" db="EMBL/GenBank/DDBJ databases">
        <title>Tengunoibacter tsumagoiensis gen. nov., sp. nov., Dictyobacter kobayashii sp. nov., D. alpinus sp. nov., and D. joshuensis sp. nov. and description of Dictyobacteraceae fam. nov. within the order Ktedonobacterales isolated from Tengu-no-mugimeshi.</title>
        <authorList>
            <person name="Wang C.M."/>
            <person name="Zheng Y."/>
            <person name="Sakai Y."/>
            <person name="Toyoda A."/>
            <person name="Minakuchi Y."/>
            <person name="Abe K."/>
            <person name="Yokota A."/>
            <person name="Yabe S."/>
        </authorList>
    </citation>
    <scope>NUCLEOTIDE SEQUENCE [LARGE SCALE GENOMIC DNA]</scope>
    <source>
        <strain evidence="3">Uno16</strain>
    </source>
</reference>